<reference evidence="2 3" key="1">
    <citation type="submission" date="2023-04" db="EMBL/GenBank/DDBJ databases">
        <title>Forest soil microbial communities from Buena Vista Peninsula, Colon Province, Panama.</title>
        <authorList>
            <person name="Bouskill N."/>
        </authorList>
    </citation>
    <scope>NUCLEOTIDE SEQUENCE [LARGE SCALE GENOMIC DNA]</scope>
    <source>
        <strain evidence="2 3">AC80</strain>
    </source>
</reference>
<evidence type="ECO:0000313" key="3">
    <source>
        <dbReference type="Proteomes" id="UP001160130"/>
    </source>
</evidence>
<feature type="transmembrane region" description="Helical" evidence="1">
    <location>
        <begin position="12"/>
        <end position="32"/>
    </location>
</feature>
<keyword evidence="1" id="KW-0472">Membrane</keyword>
<feature type="transmembrane region" description="Helical" evidence="1">
    <location>
        <begin position="102"/>
        <end position="120"/>
    </location>
</feature>
<proteinExistence type="predicted"/>
<feature type="transmembrane region" description="Helical" evidence="1">
    <location>
        <begin position="73"/>
        <end position="90"/>
    </location>
</feature>
<feature type="transmembrane region" description="Helical" evidence="1">
    <location>
        <begin position="44"/>
        <end position="67"/>
    </location>
</feature>
<dbReference type="Proteomes" id="UP001160130">
    <property type="component" value="Unassembled WGS sequence"/>
</dbReference>
<feature type="transmembrane region" description="Helical" evidence="1">
    <location>
        <begin position="174"/>
        <end position="192"/>
    </location>
</feature>
<evidence type="ECO:0000313" key="2">
    <source>
        <dbReference type="EMBL" id="MDH6194031.1"/>
    </source>
</evidence>
<organism evidence="2 3">
    <name type="scientific">Mycolicibacterium frederiksbergense</name>
    <dbReference type="NCBI Taxonomy" id="117567"/>
    <lineage>
        <taxon>Bacteria</taxon>
        <taxon>Bacillati</taxon>
        <taxon>Actinomycetota</taxon>
        <taxon>Actinomycetes</taxon>
        <taxon>Mycobacteriales</taxon>
        <taxon>Mycobacteriaceae</taxon>
        <taxon>Mycolicibacterium</taxon>
    </lineage>
</organism>
<dbReference type="RefSeq" id="WP_280830684.1">
    <property type="nucleotide sequence ID" value="NZ_JARXVE010000001.1"/>
</dbReference>
<keyword evidence="1" id="KW-0812">Transmembrane</keyword>
<dbReference type="Pfam" id="PF03596">
    <property type="entry name" value="Cad"/>
    <property type="match status" value="1"/>
</dbReference>
<name>A0ABT6KTJ5_9MYCO</name>
<keyword evidence="1" id="KW-1133">Transmembrane helix</keyword>
<comment type="caution">
    <text evidence="2">The sequence shown here is derived from an EMBL/GenBank/DDBJ whole genome shotgun (WGS) entry which is preliminary data.</text>
</comment>
<sequence length="199" mass="21316">MSSILATTAAATGLYVGTSIDDIVVLAVLNVSNRAGGRPKRWQIWTGQYTGIAALVIISLVAALGLTLVPERWIWMLGLIPLLLGLYKLAVGFRARRNGDEASTVAASGLLGVIGLTIANGGDNIAAYTPVFHTIQGREFIITLAVFTVGVAVWCLAGAWLVSHRKVTHIIRSWGHWIVPAVYILIGLYVFYKAGLFAT</sequence>
<dbReference type="InterPro" id="IPR004676">
    <property type="entry name" value="Cd-R_transporter"/>
</dbReference>
<gene>
    <name evidence="2" type="ORF">M2272_000652</name>
</gene>
<protein>
    <submittedName>
        <fullName evidence="2">Cadmium resistance protein CadD (Predicted permease)</fullName>
    </submittedName>
</protein>
<evidence type="ECO:0000256" key="1">
    <source>
        <dbReference type="SAM" id="Phobius"/>
    </source>
</evidence>
<accession>A0ABT6KTJ5</accession>
<feature type="transmembrane region" description="Helical" evidence="1">
    <location>
        <begin position="140"/>
        <end position="162"/>
    </location>
</feature>
<dbReference type="EMBL" id="JARXVE010000001">
    <property type="protein sequence ID" value="MDH6194031.1"/>
    <property type="molecule type" value="Genomic_DNA"/>
</dbReference>
<keyword evidence="3" id="KW-1185">Reference proteome</keyword>